<dbReference type="AlphaFoldDB" id="A0A494RP91"/>
<dbReference type="RefSeq" id="WP_121482324.1">
    <property type="nucleotide sequence ID" value="NZ_CP032707.1"/>
</dbReference>
<sequence>MKIASPVRFVSSALAVLALLMGAGEVEARSSGQAGSPAGDIYYERAFVLAAHGKCRLFEPGLTAALEAATLQARGAALRAGRSGPDLAAVSARARARADVTACDDAGLTRVKARVRTAFAGWSRAALIEFAGGAAPWKADRFSAREPGWRLAQDGAVGASPVRFGLSGLGPTATEATAVVSFVGRPRPYAARLVMRDAAKAPRPWLAGEGLPPEAARRAVFAARSEAAPRSLLAEGARRGEAWIFPAEAAEALAGLDPREPFLIEFLFRDDSVATARFTTGDFAAGRAFLAMGPL</sequence>
<dbReference type="Proteomes" id="UP000276984">
    <property type="component" value="Chromosome"/>
</dbReference>
<keyword evidence="1" id="KW-0732">Signal</keyword>
<dbReference type="OrthoDB" id="7630914at2"/>
<proteinExistence type="predicted"/>
<name>A0A494RP91_9CAUL</name>
<feature type="signal peptide" evidence="1">
    <location>
        <begin position="1"/>
        <end position="28"/>
    </location>
</feature>
<protein>
    <submittedName>
        <fullName evidence="2">Uncharacterized protein</fullName>
    </submittedName>
</protein>
<feature type="chain" id="PRO_5019712402" evidence="1">
    <location>
        <begin position="29"/>
        <end position="295"/>
    </location>
</feature>
<evidence type="ECO:0000313" key="3">
    <source>
        <dbReference type="Proteomes" id="UP000276984"/>
    </source>
</evidence>
<evidence type="ECO:0000313" key="2">
    <source>
        <dbReference type="EMBL" id="AYG95176.1"/>
    </source>
</evidence>
<evidence type="ECO:0000256" key="1">
    <source>
        <dbReference type="SAM" id="SignalP"/>
    </source>
</evidence>
<organism evidence="2 3">
    <name type="scientific">Brevundimonas naejangsanensis</name>
    <dbReference type="NCBI Taxonomy" id="588932"/>
    <lineage>
        <taxon>Bacteria</taxon>
        <taxon>Pseudomonadati</taxon>
        <taxon>Pseudomonadota</taxon>
        <taxon>Alphaproteobacteria</taxon>
        <taxon>Caulobacterales</taxon>
        <taxon>Caulobacteraceae</taxon>
        <taxon>Brevundimonas</taxon>
    </lineage>
</organism>
<gene>
    <name evidence="2" type="ORF">D8I30_08260</name>
</gene>
<dbReference type="EMBL" id="CP032707">
    <property type="protein sequence ID" value="AYG95176.1"/>
    <property type="molecule type" value="Genomic_DNA"/>
</dbReference>
<keyword evidence="3" id="KW-1185">Reference proteome</keyword>
<reference evidence="2 3" key="1">
    <citation type="submission" date="2018-10" db="EMBL/GenBank/DDBJ databases">
        <title>Complete genome sequence of Brevundimonas naejangsanensis BRV3.</title>
        <authorList>
            <person name="Berrios L."/>
            <person name="Ely B."/>
        </authorList>
    </citation>
    <scope>NUCLEOTIDE SEQUENCE [LARGE SCALE GENOMIC DNA]</scope>
    <source>
        <strain evidence="2 3">BRV3</strain>
    </source>
</reference>
<accession>A0A494RP91</accession>